<evidence type="ECO:0000313" key="2">
    <source>
        <dbReference type="EMBL" id="KAJ1113521.1"/>
    </source>
</evidence>
<comment type="caution">
    <text evidence="2">The sequence shown here is derived from an EMBL/GenBank/DDBJ whole genome shotgun (WGS) entry which is preliminary data.</text>
</comment>
<accession>A0AAV7NC23</accession>
<evidence type="ECO:0000256" key="1">
    <source>
        <dbReference type="SAM" id="MobiDB-lite"/>
    </source>
</evidence>
<dbReference type="EMBL" id="JANPWB010000012">
    <property type="protein sequence ID" value="KAJ1113521.1"/>
    <property type="molecule type" value="Genomic_DNA"/>
</dbReference>
<protein>
    <submittedName>
        <fullName evidence="2">Uncharacterized protein</fullName>
    </submittedName>
</protein>
<organism evidence="2 3">
    <name type="scientific">Pleurodeles waltl</name>
    <name type="common">Iberian ribbed newt</name>
    <dbReference type="NCBI Taxonomy" id="8319"/>
    <lineage>
        <taxon>Eukaryota</taxon>
        <taxon>Metazoa</taxon>
        <taxon>Chordata</taxon>
        <taxon>Craniata</taxon>
        <taxon>Vertebrata</taxon>
        <taxon>Euteleostomi</taxon>
        <taxon>Amphibia</taxon>
        <taxon>Batrachia</taxon>
        <taxon>Caudata</taxon>
        <taxon>Salamandroidea</taxon>
        <taxon>Salamandridae</taxon>
        <taxon>Pleurodelinae</taxon>
        <taxon>Pleurodeles</taxon>
    </lineage>
</organism>
<sequence length="85" mass="8872">MRSLPGGSLEAPPSCETPAGHLLIGIGPQRVTPAPAEERARPQGGGVVAARPRRRPGPRCVLSSGSPWSFGRRVSRRTRGLALGP</sequence>
<proteinExistence type="predicted"/>
<keyword evidence="3" id="KW-1185">Reference proteome</keyword>
<gene>
    <name evidence="2" type="ORF">NDU88_001763</name>
</gene>
<name>A0AAV7NC23_PLEWA</name>
<feature type="region of interest" description="Disordered" evidence="1">
    <location>
        <begin position="1"/>
        <end position="85"/>
    </location>
</feature>
<evidence type="ECO:0000313" key="3">
    <source>
        <dbReference type="Proteomes" id="UP001066276"/>
    </source>
</evidence>
<dbReference type="AlphaFoldDB" id="A0AAV7NC23"/>
<reference evidence="2" key="1">
    <citation type="journal article" date="2022" name="bioRxiv">
        <title>Sequencing and chromosome-scale assembly of the giantPleurodeles waltlgenome.</title>
        <authorList>
            <person name="Brown T."/>
            <person name="Elewa A."/>
            <person name="Iarovenko S."/>
            <person name="Subramanian E."/>
            <person name="Araus A.J."/>
            <person name="Petzold A."/>
            <person name="Susuki M."/>
            <person name="Suzuki K.-i.T."/>
            <person name="Hayashi T."/>
            <person name="Toyoda A."/>
            <person name="Oliveira C."/>
            <person name="Osipova E."/>
            <person name="Leigh N.D."/>
            <person name="Simon A."/>
            <person name="Yun M.H."/>
        </authorList>
    </citation>
    <scope>NUCLEOTIDE SEQUENCE</scope>
    <source>
        <strain evidence="2">20211129_DDA</strain>
        <tissue evidence="2">Liver</tissue>
    </source>
</reference>
<dbReference type="Proteomes" id="UP001066276">
    <property type="component" value="Chromosome 8"/>
</dbReference>